<dbReference type="GO" id="GO:0003682">
    <property type="term" value="F:chromatin binding"/>
    <property type="evidence" value="ECO:0007669"/>
    <property type="project" value="TreeGrafter"/>
</dbReference>
<sequence length="271" mass="31776">MPQDFQILRCCDCKKFQVHHMKKAKKWQCKACGLKQSLKRAFFIGSSRDCRVNVQKLNFQAGELEMKRQVGESCYSMNIQDDKPSLESLYQDFDFSIENYWSDKNDVINENDWFDKDDEIDENDWSDENPSEILDSLYNGSSQNDSKYDLPRKKIRCESSEYETIKEDINSMNMNRDKEDQRVFLFPSAFKNKQNGNSSKPIESANPIANSDAPKIEKEQESGKFKNRGGKSLIEVPKYRSNSLLKPTQGFQLILNEAERQRSYFSYDFDW</sequence>
<evidence type="ECO:0000259" key="2">
    <source>
        <dbReference type="Pfam" id="PF15749"/>
    </source>
</evidence>
<reference evidence="3" key="1">
    <citation type="journal article" date="2020" name="bioRxiv">
        <title>Chromosome-level reference genome of the European wasp spider Argiope bruennichi: a resource for studies on range expansion and evolutionary adaptation.</title>
        <authorList>
            <person name="Sheffer M.M."/>
            <person name="Hoppe A."/>
            <person name="Krehenwinkel H."/>
            <person name="Uhl G."/>
            <person name="Kuss A.W."/>
            <person name="Jensen L."/>
            <person name="Jensen C."/>
            <person name="Gillespie R.G."/>
            <person name="Hoff K.J."/>
            <person name="Prost S."/>
        </authorList>
    </citation>
    <scope>NUCLEOTIDE SEQUENCE</scope>
</reference>
<keyword evidence="4" id="KW-1185">Reference proteome</keyword>
<name>A0A8T0G1M4_ARGBR</name>
<dbReference type="EMBL" id="JABXBU010000001">
    <property type="protein sequence ID" value="KAF8797257.1"/>
    <property type="molecule type" value="Genomic_DNA"/>
</dbReference>
<dbReference type="PANTHER" id="PTHR15863:SF2">
    <property type="entry name" value="MRN COMPLEX-INTERACTING PROTEIN"/>
    <property type="match status" value="1"/>
</dbReference>
<proteinExistence type="predicted"/>
<dbReference type="Pfam" id="PF15749">
    <property type="entry name" value="MRNIP"/>
    <property type="match status" value="1"/>
</dbReference>
<feature type="domain" description="MRN complex-interacting protein N-terminal" evidence="2">
    <location>
        <begin position="7"/>
        <end position="88"/>
    </location>
</feature>
<protein>
    <submittedName>
        <fullName evidence="3">MRN complex-interacting protein like</fullName>
    </submittedName>
</protein>
<gene>
    <name evidence="3" type="ORF">HNY73_001542</name>
</gene>
<dbReference type="Proteomes" id="UP000807504">
    <property type="component" value="Unassembled WGS sequence"/>
</dbReference>
<organism evidence="3 4">
    <name type="scientific">Argiope bruennichi</name>
    <name type="common">Wasp spider</name>
    <name type="synonym">Aranea bruennichi</name>
    <dbReference type="NCBI Taxonomy" id="94029"/>
    <lineage>
        <taxon>Eukaryota</taxon>
        <taxon>Metazoa</taxon>
        <taxon>Ecdysozoa</taxon>
        <taxon>Arthropoda</taxon>
        <taxon>Chelicerata</taxon>
        <taxon>Arachnida</taxon>
        <taxon>Araneae</taxon>
        <taxon>Araneomorphae</taxon>
        <taxon>Entelegynae</taxon>
        <taxon>Araneoidea</taxon>
        <taxon>Araneidae</taxon>
        <taxon>Argiope</taxon>
    </lineage>
</organism>
<dbReference type="OrthoDB" id="6435928at2759"/>
<accession>A0A8T0G1M4</accession>
<feature type="region of interest" description="Disordered" evidence="1">
    <location>
        <begin position="194"/>
        <end position="228"/>
    </location>
</feature>
<dbReference type="GO" id="GO:0007095">
    <property type="term" value="P:mitotic G2 DNA damage checkpoint signaling"/>
    <property type="evidence" value="ECO:0007669"/>
    <property type="project" value="TreeGrafter"/>
</dbReference>
<evidence type="ECO:0000256" key="1">
    <source>
        <dbReference type="SAM" id="MobiDB-lite"/>
    </source>
</evidence>
<evidence type="ECO:0000313" key="3">
    <source>
        <dbReference type="EMBL" id="KAF8797257.1"/>
    </source>
</evidence>
<dbReference type="InterPro" id="IPR032739">
    <property type="entry name" value="MRNIP"/>
</dbReference>
<dbReference type="AlphaFoldDB" id="A0A8T0G1M4"/>
<comment type="caution">
    <text evidence="3">The sequence shown here is derived from an EMBL/GenBank/DDBJ whole genome shotgun (WGS) entry which is preliminary data.</text>
</comment>
<feature type="compositionally biased region" description="Basic and acidic residues" evidence="1">
    <location>
        <begin position="214"/>
        <end position="224"/>
    </location>
</feature>
<evidence type="ECO:0000313" key="4">
    <source>
        <dbReference type="Proteomes" id="UP000807504"/>
    </source>
</evidence>
<reference evidence="3" key="2">
    <citation type="submission" date="2020-06" db="EMBL/GenBank/DDBJ databases">
        <authorList>
            <person name="Sheffer M."/>
        </authorList>
    </citation>
    <scope>NUCLEOTIDE SEQUENCE</scope>
</reference>
<dbReference type="GO" id="GO:0005634">
    <property type="term" value="C:nucleus"/>
    <property type="evidence" value="ECO:0007669"/>
    <property type="project" value="TreeGrafter"/>
</dbReference>
<dbReference type="InterPro" id="IPR049472">
    <property type="entry name" value="MRNIP_N"/>
</dbReference>
<dbReference type="PANTHER" id="PTHR15863">
    <property type="entry name" value="MRN COMPLEX-INTERACTING PROTEIN"/>
    <property type="match status" value="1"/>
</dbReference>